<keyword evidence="2" id="KW-1185">Reference proteome</keyword>
<dbReference type="GeneID" id="73329565"/>
<organism evidence="1 2">
    <name type="scientific">Colletotrichum spaethianum</name>
    <dbReference type="NCBI Taxonomy" id="700344"/>
    <lineage>
        <taxon>Eukaryota</taxon>
        <taxon>Fungi</taxon>
        <taxon>Dikarya</taxon>
        <taxon>Ascomycota</taxon>
        <taxon>Pezizomycotina</taxon>
        <taxon>Sordariomycetes</taxon>
        <taxon>Hypocreomycetidae</taxon>
        <taxon>Glomerellales</taxon>
        <taxon>Glomerellaceae</taxon>
        <taxon>Colletotrichum</taxon>
        <taxon>Colletotrichum spaethianum species complex</taxon>
    </lineage>
</organism>
<dbReference type="EMBL" id="BQXU01000024">
    <property type="protein sequence ID" value="GKT48582.1"/>
    <property type="molecule type" value="Genomic_DNA"/>
</dbReference>
<dbReference type="Proteomes" id="UP001055115">
    <property type="component" value="Unassembled WGS sequence"/>
</dbReference>
<sequence length="127" mass="14783">MAAFINSTVINTAFNHTQPYFSVFEEVSKYNVQLNYFERLWAAWYLWMQNDTLATGIMSFVMHETVYFGRSLPFIIFDLIPWFHKYKIQPVSTDARSIESTQQPLTFSLAKNADTQGAVGLRHGRPY</sequence>
<name>A0AA37PAD9_9PEZI</name>
<keyword evidence="1" id="KW-0560">Oxidoreductase</keyword>
<dbReference type="GO" id="GO:0004497">
    <property type="term" value="F:monooxygenase activity"/>
    <property type="evidence" value="ECO:0007669"/>
    <property type="project" value="UniProtKB-KW"/>
</dbReference>
<protein>
    <submittedName>
        <fullName evidence="1">Methylsterol monooxygenase</fullName>
    </submittedName>
</protein>
<keyword evidence="1" id="KW-0503">Monooxygenase</keyword>
<gene>
    <name evidence="1" type="ORF">ColSpa_08763</name>
</gene>
<evidence type="ECO:0000313" key="2">
    <source>
        <dbReference type="Proteomes" id="UP001055115"/>
    </source>
</evidence>
<dbReference type="AlphaFoldDB" id="A0AA37PAD9"/>
<comment type="caution">
    <text evidence="1">The sequence shown here is derived from an EMBL/GenBank/DDBJ whole genome shotgun (WGS) entry which is preliminary data.</text>
</comment>
<reference evidence="1 2" key="1">
    <citation type="submission" date="2022-03" db="EMBL/GenBank/DDBJ databases">
        <title>Genome data of Colletotrichum spp.</title>
        <authorList>
            <person name="Utami Y.D."/>
            <person name="Hiruma K."/>
        </authorList>
    </citation>
    <scope>NUCLEOTIDE SEQUENCE [LARGE SCALE GENOMIC DNA]</scope>
    <source>
        <strain evidence="1 2">MAFF 239500</strain>
    </source>
</reference>
<evidence type="ECO:0000313" key="1">
    <source>
        <dbReference type="EMBL" id="GKT48582.1"/>
    </source>
</evidence>
<accession>A0AA37PAD9</accession>
<proteinExistence type="predicted"/>
<dbReference type="RefSeq" id="XP_049130932.1">
    <property type="nucleotide sequence ID" value="XM_049274975.1"/>
</dbReference>